<gene>
    <name evidence="1" type="ORF">H5410_028146</name>
</gene>
<keyword evidence="2" id="KW-1185">Reference proteome</keyword>
<sequence length="105" mass="11982">MKWSSQRVTDQFREVVPYLPMTQNVKRMKAKRGHKTKTTKLIVGGIGLAQVQLERMNPSPSPTHLPQKSEWAKTEAVLNAATWCLREIELIQGKLLRRGFTPTIV</sequence>
<dbReference type="Proteomes" id="UP000824120">
    <property type="component" value="Chromosome 5"/>
</dbReference>
<evidence type="ECO:0000313" key="2">
    <source>
        <dbReference type="Proteomes" id="UP000824120"/>
    </source>
</evidence>
<protein>
    <submittedName>
        <fullName evidence="1">Uncharacterized protein</fullName>
    </submittedName>
</protein>
<reference evidence="1 2" key="1">
    <citation type="submission" date="2020-09" db="EMBL/GenBank/DDBJ databases">
        <title>De no assembly of potato wild relative species, Solanum commersonii.</title>
        <authorList>
            <person name="Cho K."/>
        </authorList>
    </citation>
    <scope>NUCLEOTIDE SEQUENCE [LARGE SCALE GENOMIC DNA]</scope>
    <source>
        <strain evidence="1">LZ3.2</strain>
        <tissue evidence="1">Leaf</tissue>
    </source>
</reference>
<accession>A0A9J5Z6M5</accession>
<dbReference type="EMBL" id="JACXVP010000005">
    <property type="protein sequence ID" value="KAG5606654.1"/>
    <property type="molecule type" value="Genomic_DNA"/>
</dbReference>
<comment type="caution">
    <text evidence="1">The sequence shown here is derived from an EMBL/GenBank/DDBJ whole genome shotgun (WGS) entry which is preliminary data.</text>
</comment>
<dbReference type="AlphaFoldDB" id="A0A9J5Z6M5"/>
<evidence type="ECO:0000313" key="1">
    <source>
        <dbReference type="EMBL" id="KAG5606654.1"/>
    </source>
</evidence>
<name>A0A9J5Z6M5_SOLCO</name>
<proteinExistence type="predicted"/>
<organism evidence="1 2">
    <name type="scientific">Solanum commersonii</name>
    <name type="common">Commerson's wild potato</name>
    <name type="synonym">Commerson's nightshade</name>
    <dbReference type="NCBI Taxonomy" id="4109"/>
    <lineage>
        <taxon>Eukaryota</taxon>
        <taxon>Viridiplantae</taxon>
        <taxon>Streptophyta</taxon>
        <taxon>Embryophyta</taxon>
        <taxon>Tracheophyta</taxon>
        <taxon>Spermatophyta</taxon>
        <taxon>Magnoliopsida</taxon>
        <taxon>eudicotyledons</taxon>
        <taxon>Gunneridae</taxon>
        <taxon>Pentapetalae</taxon>
        <taxon>asterids</taxon>
        <taxon>lamiids</taxon>
        <taxon>Solanales</taxon>
        <taxon>Solanaceae</taxon>
        <taxon>Solanoideae</taxon>
        <taxon>Solaneae</taxon>
        <taxon>Solanum</taxon>
    </lineage>
</organism>